<reference evidence="3" key="2">
    <citation type="journal article" date="2021" name="PeerJ">
        <title>Extensive microbial diversity within the chicken gut microbiome revealed by metagenomics and culture.</title>
        <authorList>
            <person name="Gilroy R."/>
            <person name="Ravi A."/>
            <person name="Getino M."/>
            <person name="Pursley I."/>
            <person name="Horton D.L."/>
            <person name="Alikhan N.F."/>
            <person name="Baker D."/>
            <person name="Gharbi K."/>
            <person name="Hall N."/>
            <person name="Watson M."/>
            <person name="Adriaenssens E.M."/>
            <person name="Foster-Nyarko E."/>
            <person name="Jarju S."/>
            <person name="Secka A."/>
            <person name="Antonio M."/>
            <person name="Oren A."/>
            <person name="Chaudhuri R.R."/>
            <person name="La Ragione R."/>
            <person name="Hildebrand F."/>
            <person name="Pallen M.J."/>
        </authorList>
    </citation>
    <scope>NUCLEOTIDE SEQUENCE</scope>
    <source>
        <strain evidence="3">ChiHecec3B27-6122</strain>
    </source>
</reference>
<protein>
    <submittedName>
        <fullName evidence="3">Helix-turn-helix transcriptional regulator</fullName>
    </submittedName>
</protein>
<proteinExistence type="predicted"/>
<keyword evidence="1" id="KW-0238">DNA-binding</keyword>
<dbReference type="Pfam" id="PF13560">
    <property type="entry name" value="HTH_31"/>
    <property type="match status" value="1"/>
</dbReference>
<evidence type="ECO:0000259" key="2">
    <source>
        <dbReference type="PROSITE" id="PS50943"/>
    </source>
</evidence>
<dbReference type="Gene3D" id="1.10.260.40">
    <property type="entry name" value="lambda repressor-like DNA-binding domains"/>
    <property type="match status" value="1"/>
</dbReference>
<dbReference type="InterPro" id="IPR001387">
    <property type="entry name" value="Cro/C1-type_HTH"/>
</dbReference>
<dbReference type="PROSITE" id="PS50943">
    <property type="entry name" value="HTH_CROC1"/>
    <property type="match status" value="1"/>
</dbReference>
<dbReference type="SUPFAM" id="SSF47413">
    <property type="entry name" value="lambda repressor-like DNA-binding domains"/>
    <property type="match status" value="1"/>
</dbReference>
<evidence type="ECO:0000313" key="4">
    <source>
        <dbReference type="Proteomes" id="UP000886876"/>
    </source>
</evidence>
<dbReference type="PANTHER" id="PTHR46558:SF11">
    <property type="entry name" value="HTH-TYPE TRANSCRIPTIONAL REGULATOR XRE"/>
    <property type="match status" value="1"/>
</dbReference>
<name>A0A9D1G7G6_9FIRM</name>
<dbReference type="SMART" id="SM00530">
    <property type="entry name" value="HTH_XRE"/>
    <property type="match status" value="1"/>
</dbReference>
<dbReference type="PANTHER" id="PTHR46558">
    <property type="entry name" value="TRACRIPTIONAL REGULATORY PROTEIN-RELATED-RELATED"/>
    <property type="match status" value="1"/>
</dbReference>
<dbReference type="InterPro" id="IPR010982">
    <property type="entry name" value="Lambda_DNA-bd_dom_sf"/>
</dbReference>
<organism evidence="3 4">
    <name type="scientific">Candidatus Scatomorpha pullistercoris</name>
    <dbReference type="NCBI Taxonomy" id="2840929"/>
    <lineage>
        <taxon>Bacteria</taxon>
        <taxon>Bacillati</taxon>
        <taxon>Bacillota</taxon>
        <taxon>Clostridia</taxon>
        <taxon>Eubacteriales</taxon>
        <taxon>Candidatus Scatomorpha</taxon>
    </lineage>
</organism>
<evidence type="ECO:0000313" key="3">
    <source>
        <dbReference type="EMBL" id="HIS98566.1"/>
    </source>
</evidence>
<dbReference type="EMBL" id="DVJS01000278">
    <property type="protein sequence ID" value="HIS98566.1"/>
    <property type="molecule type" value="Genomic_DNA"/>
</dbReference>
<dbReference type="Proteomes" id="UP000886876">
    <property type="component" value="Unassembled WGS sequence"/>
</dbReference>
<gene>
    <name evidence="3" type="ORF">IAD42_11385</name>
</gene>
<dbReference type="GO" id="GO:0003677">
    <property type="term" value="F:DNA binding"/>
    <property type="evidence" value="ECO:0007669"/>
    <property type="project" value="UniProtKB-KW"/>
</dbReference>
<accession>A0A9D1G7G6</accession>
<reference evidence="3" key="1">
    <citation type="submission" date="2020-10" db="EMBL/GenBank/DDBJ databases">
        <authorList>
            <person name="Gilroy R."/>
        </authorList>
    </citation>
    <scope>NUCLEOTIDE SEQUENCE</scope>
    <source>
        <strain evidence="3">ChiHecec3B27-6122</strain>
    </source>
</reference>
<sequence>MSRTFGAAMGELRRARGLSQRTASAELGISQALLSHYEKGAREPGLDFVVRACNYYGVSADYLLGRSDRRAGNDEAERLRELAGRLREIAEGLEALAEDNER</sequence>
<dbReference type="AlphaFoldDB" id="A0A9D1G7G6"/>
<dbReference type="CDD" id="cd00093">
    <property type="entry name" value="HTH_XRE"/>
    <property type="match status" value="1"/>
</dbReference>
<evidence type="ECO:0000256" key="1">
    <source>
        <dbReference type="ARBA" id="ARBA00023125"/>
    </source>
</evidence>
<feature type="domain" description="HTH cro/C1-type" evidence="2">
    <location>
        <begin position="11"/>
        <end position="63"/>
    </location>
</feature>
<comment type="caution">
    <text evidence="3">The sequence shown here is derived from an EMBL/GenBank/DDBJ whole genome shotgun (WGS) entry which is preliminary data.</text>
</comment>